<comment type="subunit">
    <text evidence="6">Consists of a catalytic RNA component (M1 or rnpB) and a protein subunit.</text>
</comment>
<dbReference type="STRING" id="1499967.U27_05871"/>
<comment type="catalytic activity">
    <reaction evidence="6">
        <text>Endonucleolytic cleavage of RNA, removing 5'-extranucleotides from tRNA precursor.</text>
        <dbReference type="EC" id="3.1.26.5"/>
    </reaction>
</comment>
<dbReference type="InterPro" id="IPR000100">
    <property type="entry name" value="RNase_P"/>
</dbReference>
<evidence type="ECO:0000256" key="2">
    <source>
        <dbReference type="ARBA" id="ARBA00022722"/>
    </source>
</evidence>
<dbReference type="InterPro" id="IPR020568">
    <property type="entry name" value="Ribosomal_Su5_D2-typ_SF"/>
</dbReference>
<dbReference type="SUPFAM" id="SSF54211">
    <property type="entry name" value="Ribosomal protein S5 domain 2-like"/>
    <property type="match status" value="1"/>
</dbReference>
<proteinExistence type="inferred from homology"/>
<dbReference type="EC" id="3.1.26.5" evidence="6 7"/>
<keyword evidence="5 6" id="KW-0694">RNA-binding</keyword>
<organism evidence="8 9">
    <name type="scientific">Vecturithrix granuli</name>
    <dbReference type="NCBI Taxonomy" id="1499967"/>
    <lineage>
        <taxon>Bacteria</taxon>
        <taxon>Candidatus Moduliflexota</taxon>
        <taxon>Candidatus Vecturitrichia</taxon>
        <taxon>Candidatus Vecturitrichales</taxon>
        <taxon>Candidatus Vecturitrichaceae</taxon>
        <taxon>Candidatus Vecturithrix</taxon>
    </lineage>
</organism>
<evidence type="ECO:0000256" key="7">
    <source>
        <dbReference type="NCBIfam" id="TIGR00188"/>
    </source>
</evidence>
<keyword evidence="9" id="KW-1185">Reference proteome</keyword>
<comment type="similarity">
    <text evidence="6">Belongs to the RnpA family.</text>
</comment>
<evidence type="ECO:0000256" key="3">
    <source>
        <dbReference type="ARBA" id="ARBA00022759"/>
    </source>
</evidence>
<evidence type="ECO:0000256" key="5">
    <source>
        <dbReference type="ARBA" id="ARBA00022884"/>
    </source>
</evidence>
<dbReference type="HAMAP" id="MF_00227">
    <property type="entry name" value="RNase_P"/>
    <property type="match status" value="1"/>
</dbReference>
<name>A0A081C2U1_VECG1</name>
<dbReference type="AlphaFoldDB" id="A0A081C2U1"/>
<dbReference type="EMBL" id="DF820468">
    <property type="protein sequence ID" value="GAK58896.1"/>
    <property type="molecule type" value="Genomic_DNA"/>
</dbReference>
<evidence type="ECO:0000256" key="6">
    <source>
        <dbReference type="HAMAP-Rule" id="MF_00227"/>
    </source>
</evidence>
<evidence type="ECO:0000256" key="4">
    <source>
        <dbReference type="ARBA" id="ARBA00022801"/>
    </source>
</evidence>
<accession>A0A081C2U1</accession>
<evidence type="ECO:0000313" key="8">
    <source>
        <dbReference type="EMBL" id="GAK58896.1"/>
    </source>
</evidence>
<dbReference type="HOGENOM" id="CLU_117179_9_1_0"/>
<evidence type="ECO:0000256" key="1">
    <source>
        <dbReference type="ARBA" id="ARBA00022694"/>
    </source>
</evidence>
<reference evidence="8 9" key="1">
    <citation type="journal article" date="2015" name="PeerJ">
        <title>First genomic representation of candidate bacterial phylum KSB3 points to enhanced environmental sensing as a trigger of wastewater bulking.</title>
        <authorList>
            <person name="Sekiguchi Y."/>
            <person name="Ohashi A."/>
            <person name="Parks D.H."/>
            <person name="Yamauchi T."/>
            <person name="Tyson G.W."/>
            <person name="Hugenholtz P."/>
        </authorList>
    </citation>
    <scope>NUCLEOTIDE SEQUENCE [LARGE SCALE GENOMIC DNA]</scope>
</reference>
<protein>
    <recommendedName>
        <fullName evidence="6 7">Ribonuclease P protein component</fullName>
        <shortName evidence="6">RNase P protein</shortName>
        <shortName evidence="6">RNaseP protein</shortName>
        <ecNumber evidence="6 7">3.1.26.5</ecNumber>
    </recommendedName>
    <alternativeName>
        <fullName evidence="6">Protein C5</fullName>
    </alternativeName>
</protein>
<dbReference type="GO" id="GO:0030677">
    <property type="term" value="C:ribonuclease P complex"/>
    <property type="evidence" value="ECO:0007669"/>
    <property type="project" value="TreeGrafter"/>
</dbReference>
<dbReference type="PANTHER" id="PTHR33992:SF1">
    <property type="entry name" value="RIBONUCLEASE P PROTEIN COMPONENT"/>
    <property type="match status" value="1"/>
</dbReference>
<dbReference type="GO" id="GO:0001682">
    <property type="term" value="P:tRNA 5'-leader removal"/>
    <property type="evidence" value="ECO:0007669"/>
    <property type="project" value="UniProtKB-UniRule"/>
</dbReference>
<dbReference type="PANTHER" id="PTHR33992">
    <property type="entry name" value="RIBONUCLEASE P PROTEIN COMPONENT"/>
    <property type="match status" value="1"/>
</dbReference>
<dbReference type="Gene3D" id="3.30.230.10">
    <property type="match status" value="1"/>
</dbReference>
<keyword evidence="1 6" id="KW-0819">tRNA processing</keyword>
<dbReference type="GO" id="GO:0000049">
    <property type="term" value="F:tRNA binding"/>
    <property type="evidence" value="ECO:0007669"/>
    <property type="project" value="UniProtKB-UniRule"/>
</dbReference>
<gene>
    <name evidence="6" type="primary">rnpA</name>
    <name evidence="8" type="ORF">U27_05871</name>
</gene>
<dbReference type="Pfam" id="PF00825">
    <property type="entry name" value="Ribonuclease_P"/>
    <property type="match status" value="1"/>
</dbReference>
<sequence length="125" mass="14858">MSGRVRPGIYQEFARMSASFAQYERIKRRNDFKRVYEHGEKRVSSSFLLYLDVNSMRPYRRLGITVRKKIGNAVIRNRCKRIVREVFRRNKDIFPQGADVVVVIRQDMVGKRYGDVLEEMCNMFS</sequence>
<keyword evidence="4 6" id="KW-0378">Hydrolase</keyword>
<evidence type="ECO:0000313" key="9">
    <source>
        <dbReference type="Proteomes" id="UP000030661"/>
    </source>
</evidence>
<keyword evidence="3 6" id="KW-0255">Endonuclease</keyword>
<dbReference type="Proteomes" id="UP000030661">
    <property type="component" value="Unassembled WGS sequence"/>
</dbReference>
<dbReference type="InterPro" id="IPR014721">
    <property type="entry name" value="Ribsml_uS5_D2-typ_fold_subgr"/>
</dbReference>
<keyword evidence="2 6" id="KW-0540">Nuclease</keyword>
<dbReference type="GO" id="GO:0042781">
    <property type="term" value="F:3'-tRNA processing endoribonuclease activity"/>
    <property type="evidence" value="ECO:0007669"/>
    <property type="project" value="TreeGrafter"/>
</dbReference>
<comment type="function">
    <text evidence="6">RNaseP catalyzes the removal of the 5'-leader sequence from pre-tRNA to produce the mature 5'-terminus. It can also cleave other RNA substrates such as 4.5S RNA. The protein component plays an auxiliary but essential role in vivo by binding to the 5'-leader sequence and broadening the substrate specificity of the ribozyme.</text>
</comment>
<dbReference type="GO" id="GO:0004526">
    <property type="term" value="F:ribonuclease P activity"/>
    <property type="evidence" value="ECO:0007669"/>
    <property type="project" value="UniProtKB-UniRule"/>
</dbReference>
<dbReference type="NCBIfam" id="TIGR00188">
    <property type="entry name" value="rnpA"/>
    <property type="match status" value="1"/>
</dbReference>